<proteinExistence type="predicted"/>
<accession>A0AA37WDH2</accession>
<name>A0AA37WDH2_9BACT</name>
<keyword evidence="2" id="KW-1185">Reference proteome</keyword>
<reference evidence="1" key="2">
    <citation type="submission" date="2023-01" db="EMBL/GenBank/DDBJ databases">
        <title>Draft genome sequence of Portibacter lacus strain NBRC 108769.</title>
        <authorList>
            <person name="Sun Q."/>
            <person name="Mori K."/>
        </authorList>
    </citation>
    <scope>NUCLEOTIDE SEQUENCE</scope>
    <source>
        <strain evidence="1">NBRC 108769</strain>
    </source>
</reference>
<evidence type="ECO:0008006" key="3">
    <source>
        <dbReference type="Google" id="ProtNLM"/>
    </source>
</evidence>
<sequence length="150" mass="17540">MSIYKAPDSIENIDREKESIFLAGSIEMDRAINWQAKCEEFLGQRFNVFNPRRAAWDSSWEQTMENEQFRAQVDWELEALEKADHIIMFFAAMTKSPISLLEFGLYAQSGKMQVVCEDGFWRKGNVDIVCHKYGIKQHLSLDYLLKNSFK</sequence>
<gene>
    <name evidence="1" type="ORF">GCM10007940_06470</name>
</gene>
<dbReference type="Gene3D" id="3.40.50.450">
    <property type="match status" value="1"/>
</dbReference>
<evidence type="ECO:0000313" key="1">
    <source>
        <dbReference type="EMBL" id="GLR16032.1"/>
    </source>
</evidence>
<dbReference type="AlphaFoldDB" id="A0AA37WDH2"/>
<dbReference type="InterPro" id="IPR039470">
    <property type="entry name" value="Nuc_deoxyri_tr2"/>
</dbReference>
<dbReference type="Proteomes" id="UP001156666">
    <property type="component" value="Unassembled WGS sequence"/>
</dbReference>
<dbReference type="Pfam" id="PF15891">
    <property type="entry name" value="Nuc_deoxyri_tr2"/>
    <property type="match status" value="1"/>
</dbReference>
<protein>
    <recommendedName>
        <fullName evidence="3">Nucleoside 2-deoxyribosyltransferase</fullName>
    </recommendedName>
</protein>
<evidence type="ECO:0000313" key="2">
    <source>
        <dbReference type="Proteomes" id="UP001156666"/>
    </source>
</evidence>
<comment type="caution">
    <text evidence="1">The sequence shown here is derived from an EMBL/GenBank/DDBJ whole genome shotgun (WGS) entry which is preliminary data.</text>
</comment>
<organism evidence="1 2">
    <name type="scientific">Portibacter lacus</name>
    <dbReference type="NCBI Taxonomy" id="1099794"/>
    <lineage>
        <taxon>Bacteria</taxon>
        <taxon>Pseudomonadati</taxon>
        <taxon>Bacteroidota</taxon>
        <taxon>Saprospiria</taxon>
        <taxon>Saprospirales</taxon>
        <taxon>Haliscomenobacteraceae</taxon>
        <taxon>Portibacter</taxon>
    </lineage>
</organism>
<dbReference type="RefSeq" id="WP_235294674.1">
    <property type="nucleotide sequence ID" value="NZ_BSOH01000003.1"/>
</dbReference>
<dbReference type="EMBL" id="BSOH01000003">
    <property type="protein sequence ID" value="GLR16032.1"/>
    <property type="molecule type" value="Genomic_DNA"/>
</dbReference>
<reference evidence="1" key="1">
    <citation type="journal article" date="2014" name="Int. J. Syst. Evol. Microbiol.">
        <title>Complete genome sequence of Corynebacterium casei LMG S-19264T (=DSM 44701T), isolated from a smear-ripened cheese.</title>
        <authorList>
            <consortium name="US DOE Joint Genome Institute (JGI-PGF)"/>
            <person name="Walter F."/>
            <person name="Albersmeier A."/>
            <person name="Kalinowski J."/>
            <person name="Ruckert C."/>
        </authorList>
    </citation>
    <scope>NUCLEOTIDE SEQUENCE</scope>
    <source>
        <strain evidence="1">NBRC 108769</strain>
    </source>
</reference>